<dbReference type="AlphaFoldDB" id="A0AAE7B264"/>
<accession>A0AAE7B264</accession>
<dbReference type="Proteomes" id="UP000502065">
    <property type="component" value="Chromosome"/>
</dbReference>
<keyword evidence="2" id="KW-1185">Reference proteome</keyword>
<dbReference type="KEGG" id="aaqi:AAQM_1339"/>
<name>A0AAE7B264_9BACT</name>
<protein>
    <submittedName>
        <fullName evidence="1">Uncharacterized protein</fullName>
    </submittedName>
</protein>
<dbReference type="EMBL" id="CP030944">
    <property type="protein sequence ID" value="QKE26088.1"/>
    <property type="molecule type" value="Genomic_DNA"/>
</dbReference>
<sequence>MKKTILITLAIANLLLATENNESQYSFRAESNWDTGKELLYLINKKTNEEKKILEIEDVQAASNTCDFEETVTFTKEGNLIATYACDGLNLSSADNIRYVFSTNGKFIKKMK</sequence>
<evidence type="ECO:0000313" key="2">
    <source>
        <dbReference type="Proteomes" id="UP000502065"/>
    </source>
</evidence>
<reference evidence="1 2" key="1">
    <citation type="submission" date="2018-07" db="EMBL/GenBank/DDBJ databases">
        <title>Identification of phenol metabolism pathways in Arcobacter.</title>
        <authorList>
            <person name="Miller W.G."/>
            <person name="Yee E."/>
            <person name="Bono J.L."/>
        </authorList>
    </citation>
    <scope>NUCLEOTIDE SEQUENCE [LARGE SCALE GENOMIC DNA]</scope>
    <source>
        <strain evidence="1 2">W63</strain>
    </source>
</reference>
<gene>
    <name evidence="1" type="ORF">AAQM_1339</name>
</gene>
<proteinExistence type="predicted"/>
<dbReference type="RefSeq" id="WP_129094534.1">
    <property type="nucleotide sequence ID" value="NZ_CBCSAE010000004.1"/>
</dbReference>
<organism evidence="1 2">
    <name type="scientific">Arcobacter aquimarinus</name>
    <dbReference type="NCBI Taxonomy" id="1315211"/>
    <lineage>
        <taxon>Bacteria</taxon>
        <taxon>Pseudomonadati</taxon>
        <taxon>Campylobacterota</taxon>
        <taxon>Epsilonproteobacteria</taxon>
        <taxon>Campylobacterales</taxon>
        <taxon>Arcobacteraceae</taxon>
        <taxon>Arcobacter</taxon>
    </lineage>
</organism>
<evidence type="ECO:0000313" key="1">
    <source>
        <dbReference type="EMBL" id="QKE26088.1"/>
    </source>
</evidence>